<sequence>MSFLNTTGKLVHSSKLPEGVSRKQGISMLQEHGFFLQCNPHMESFEVIGEVPDPSLPAGIKALGSTTSYKVIDNVGTLPKGIWGSTVESTYEFTNIESGLFTRIKSPLNIVMDTTWEIREDDGVLELVEDATIKCSKLLIGIVKSLNEGGWPKIHAKMLDRLRGNV</sequence>
<gene>
    <name evidence="2" type="ORF">VP1G_01767</name>
</gene>
<organism evidence="2 3">
    <name type="scientific">Cytospora mali</name>
    <name type="common">Apple Valsa canker fungus</name>
    <name type="synonym">Valsa mali</name>
    <dbReference type="NCBI Taxonomy" id="578113"/>
    <lineage>
        <taxon>Eukaryota</taxon>
        <taxon>Fungi</taxon>
        <taxon>Dikarya</taxon>
        <taxon>Ascomycota</taxon>
        <taxon>Pezizomycotina</taxon>
        <taxon>Sordariomycetes</taxon>
        <taxon>Sordariomycetidae</taxon>
        <taxon>Diaporthales</taxon>
        <taxon>Cytosporaceae</taxon>
        <taxon>Cytospora</taxon>
    </lineage>
</organism>
<protein>
    <recommendedName>
        <fullName evidence="1">DUF7053 domain-containing protein</fullName>
    </recommendedName>
</protein>
<evidence type="ECO:0000313" key="2">
    <source>
        <dbReference type="EMBL" id="KUI54417.1"/>
    </source>
</evidence>
<keyword evidence="3" id="KW-1185">Reference proteome</keyword>
<dbReference type="EMBL" id="KN714673">
    <property type="protein sequence ID" value="KUI54417.1"/>
    <property type="molecule type" value="Genomic_DNA"/>
</dbReference>
<dbReference type="PANTHER" id="PTHR38117">
    <property type="entry name" value="NACHT AND WD40 DOMAIN PROTEIN"/>
    <property type="match status" value="1"/>
</dbReference>
<accession>A0A194URT3</accession>
<dbReference type="InterPro" id="IPR055481">
    <property type="entry name" value="DUF7053"/>
</dbReference>
<dbReference type="OrthoDB" id="4794810at2759"/>
<feature type="domain" description="DUF7053" evidence="1">
    <location>
        <begin position="9"/>
        <end position="162"/>
    </location>
</feature>
<name>A0A194URT3_CYTMA</name>
<dbReference type="Proteomes" id="UP000078576">
    <property type="component" value="Unassembled WGS sequence"/>
</dbReference>
<dbReference type="Pfam" id="PF23155">
    <property type="entry name" value="DUF7053"/>
    <property type="match status" value="1"/>
</dbReference>
<reference evidence="3" key="1">
    <citation type="submission" date="2014-12" db="EMBL/GenBank/DDBJ databases">
        <title>Genome Sequence of Valsa Canker Pathogens Uncovers a Specific Adaption of Colonization on Woody Bark.</title>
        <authorList>
            <person name="Yin Z."/>
            <person name="Liu H."/>
            <person name="Gao X."/>
            <person name="Li Z."/>
            <person name="Song N."/>
            <person name="Ke X."/>
            <person name="Dai Q."/>
            <person name="Wu Y."/>
            <person name="Sun Y."/>
            <person name="Xu J.-R."/>
            <person name="Kang Z.K."/>
            <person name="Wang L."/>
            <person name="Huang L."/>
        </authorList>
    </citation>
    <scope>NUCLEOTIDE SEQUENCE [LARGE SCALE GENOMIC DNA]</scope>
    <source>
        <strain evidence="3">SXYL134</strain>
    </source>
</reference>
<dbReference type="AlphaFoldDB" id="A0A194URT3"/>
<dbReference type="STRING" id="694573.A0A194URT3"/>
<evidence type="ECO:0000313" key="3">
    <source>
        <dbReference type="Proteomes" id="UP000078576"/>
    </source>
</evidence>
<dbReference type="PANTHER" id="PTHR38117:SF1">
    <property type="entry name" value="DUF3074 DOMAIN-CONTAINING PROTEIN"/>
    <property type="match status" value="1"/>
</dbReference>
<evidence type="ECO:0000259" key="1">
    <source>
        <dbReference type="Pfam" id="PF23155"/>
    </source>
</evidence>
<proteinExistence type="predicted"/>